<dbReference type="Gene3D" id="3.50.30.50">
    <property type="entry name" value="Putative cyclase"/>
    <property type="match status" value="1"/>
</dbReference>
<evidence type="ECO:0000313" key="1">
    <source>
        <dbReference type="EMBL" id="AZV41141.1"/>
    </source>
</evidence>
<evidence type="ECO:0000313" key="2">
    <source>
        <dbReference type="Proteomes" id="UP000283095"/>
    </source>
</evidence>
<name>A0A3Q9RK42_9BACI</name>
<dbReference type="PANTHER" id="PTHR31118:SF12">
    <property type="entry name" value="CYCLASE-LIKE PROTEIN 2"/>
    <property type="match status" value="1"/>
</dbReference>
<dbReference type="SUPFAM" id="SSF102198">
    <property type="entry name" value="Putative cyclase"/>
    <property type="match status" value="1"/>
</dbReference>
<dbReference type="AlphaFoldDB" id="A0A3Q9RK42"/>
<dbReference type="EMBL" id="CP026095">
    <property type="protein sequence ID" value="AZV41141.1"/>
    <property type="molecule type" value="Genomic_DNA"/>
</dbReference>
<dbReference type="KEGG" id="pasa:BAOM_0485"/>
<dbReference type="GO" id="GO:0004061">
    <property type="term" value="F:arylformamidase activity"/>
    <property type="evidence" value="ECO:0007669"/>
    <property type="project" value="InterPro"/>
</dbReference>
<organism evidence="1 2">
    <name type="scientific">Peribacillus asahii</name>
    <dbReference type="NCBI Taxonomy" id="228899"/>
    <lineage>
        <taxon>Bacteria</taxon>
        <taxon>Bacillati</taxon>
        <taxon>Bacillota</taxon>
        <taxon>Bacilli</taxon>
        <taxon>Bacillales</taxon>
        <taxon>Bacillaceae</taxon>
        <taxon>Peribacillus</taxon>
    </lineage>
</organism>
<dbReference type="Proteomes" id="UP000283095">
    <property type="component" value="Chromosome"/>
</dbReference>
<evidence type="ECO:0008006" key="3">
    <source>
        <dbReference type="Google" id="ProtNLM"/>
    </source>
</evidence>
<protein>
    <recommendedName>
        <fullName evidence="3">Cyclase family protein</fullName>
    </recommendedName>
</protein>
<accession>A0A3Q9RK42</accession>
<dbReference type="GO" id="GO:0019441">
    <property type="term" value="P:L-tryptophan catabolic process to kynurenine"/>
    <property type="evidence" value="ECO:0007669"/>
    <property type="project" value="InterPro"/>
</dbReference>
<dbReference type="InterPro" id="IPR007325">
    <property type="entry name" value="KFase/CYL"/>
</dbReference>
<sequence>MPLKVNDTLKDLISNIVTGDIEVVDLSQELNEETPVIALPEPFKTTGGFKYNRLSKYDEDGLGWYWNDFVAGEHVGTHFDAPNHWVSGKGKNGVDTMPVKNMIAEACVINVTQESFNNADYCLTIGDILAYEEKFGKIQPHSWVIMHTGWGNYSKDHEKYFNVGEDGMSHTPGIGKEASIFLAEERDVLGVGVETVGTDAGIAATFDPMFPNHHYMHGANKYGLAQLANVDKLPARGAVIITNPLKITGGSGSPLRVIALVPKN</sequence>
<gene>
    <name evidence="1" type="ORF">BAOM_0485</name>
</gene>
<reference evidence="1 2" key="1">
    <citation type="submission" date="2018-01" db="EMBL/GenBank/DDBJ databases">
        <title>Bacillus asahii Genome sequencing and assembly.</title>
        <authorList>
            <person name="Jiang H."/>
            <person name="Feng Y."/>
            <person name="Zhao F."/>
            <person name="Lin X."/>
        </authorList>
    </citation>
    <scope>NUCLEOTIDE SEQUENCE [LARGE SCALE GENOMIC DNA]</scope>
    <source>
        <strain evidence="1 2">OM18</strain>
    </source>
</reference>
<dbReference type="OrthoDB" id="9796085at2"/>
<dbReference type="Pfam" id="PF04199">
    <property type="entry name" value="Cyclase"/>
    <property type="match status" value="1"/>
</dbReference>
<dbReference type="InterPro" id="IPR037175">
    <property type="entry name" value="KFase_sf"/>
</dbReference>
<proteinExistence type="predicted"/>
<dbReference type="RefSeq" id="WP_127758884.1">
    <property type="nucleotide sequence ID" value="NZ_CP026095.1"/>
</dbReference>
<dbReference type="PANTHER" id="PTHR31118">
    <property type="entry name" value="CYCLASE-LIKE PROTEIN 2"/>
    <property type="match status" value="1"/>
</dbReference>